<dbReference type="SMART" id="SM00896">
    <property type="entry name" value="FDX-ACB"/>
    <property type="match status" value="1"/>
</dbReference>
<keyword evidence="9 11" id="KW-0030">Aminoacyl-tRNA synthetase</keyword>
<evidence type="ECO:0000256" key="11">
    <source>
        <dbReference type="HAMAP-Rule" id="MF_00283"/>
    </source>
</evidence>
<dbReference type="Gene3D" id="3.30.930.10">
    <property type="entry name" value="Bira Bifunctional Protein, Domain 2"/>
    <property type="match status" value="1"/>
</dbReference>
<dbReference type="Pfam" id="PF03147">
    <property type="entry name" value="FDX-ACB"/>
    <property type="match status" value="1"/>
</dbReference>
<dbReference type="Pfam" id="PF17759">
    <property type="entry name" value="tRNA_synthFbeta"/>
    <property type="match status" value="1"/>
</dbReference>
<evidence type="ECO:0000256" key="4">
    <source>
        <dbReference type="ARBA" id="ARBA00022723"/>
    </source>
</evidence>
<evidence type="ECO:0000256" key="6">
    <source>
        <dbReference type="ARBA" id="ARBA00022840"/>
    </source>
</evidence>
<dbReference type="InterPro" id="IPR004532">
    <property type="entry name" value="Phe-tRNA-ligase_IIc_bsu_bact"/>
</dbReference>
<dbReference type="InterPro" id="IPR005121">
    <property type="entry name" value="Fdx_antiC-bd"/>
</dbReference>
<feature type="binding site" evidence="11">
    <location>
        <position position="349"/>
    </location>
    <ligand>
        <name>Mg(2+)</name>
        <dbReference type="ChEBI" id="CHEBI:18420"/>
        <note>shared with alpha subunit</note>
    </ligand>
</feature>
<keyword evidence="7 11" id="KW-0460">Magnesium</keyword>
<keyword evidence="3 11" id="KW-0436">Ligase</keyword>
<dbReference type="AlphaFoldDB" id="A0A0G0NN62"/>
<name>A0A0G0NN62_9BACT</name>
<reference evidence="14 15" key="1">
    <citation type="journal article" date="2015" name="Nature">
        <title>rRNA introns, odd ribosomes, and small enigmatic genomes across a large radiation of phyla.</title>
        <authorList>
            <person name="Brown C.T."/>
            <person name="Hug L.A."/>
            <person name="Thomas B.C."/>
            <person name="Sharon I."/>
            <person name="Castelle C.J."/>
            <person name="Singh A."/>
            <person name="Wilkins M.J."/>
            <person name="Williams K.H."/>
            <person name="Banfield J.F."/>
        </authorList>
    </citation>
    <scope>NUCLEOTIDE SEQUENCE [LARGE SCALE GENOMIC DNA]</scope>
</reference>
<evidence type="ECO:0000256" key="10">
    <source>
        <dbReference type="ARBA" id="ARBA00049255"/>
    </source>
</evidence>
<dbReference type="InterPro" id="IPR005147">
    <property type="entry name" value="tRNA_synthase_B5-dom"/>
</dbReference>
<dbReference type="InterPro" id="IPR005146">
    <property type="entry name" value="B3/B4_tRNA-bd"/>
</dbReference>
<evidence type="ECO:0000256" key="3">
    <source>
        <dbReference type="ARBA" id="ARBA00022598"/>
    </source>
</evidence>
<dbReference type="SUPFAM" id="SSF46955">
    <property type="entry name" value="Putative DNA-binding domain"/>
    <property type="match status" value="2"/>
</dbReference>
<dbReference type="GO" id="GO:0004826">
    <property type="term" value="F:phenylalanine-tRNA ligase activity"/>
    <property type="evidence" value="ECO:0007669"/>
    <property type="project" value="UniProtKB-UniRule"/>
</dbReference>
<dbReference type="EMBL" id="LBWQ01000004">
    <property type="protein sequence ID" value="KKR14226.1"/>
    <property type="molecule type" value="Genomic_DNA"/>
</dbReference>
<organism evidence="14 15">
    <name type="scientific">Candidatus Woesebacteria bacterium GW2011_GWA1_39_21b</name>
    <dbReference type="NCBI Taxonomy" id="1618551"/>
    <lineage>
        <taxon>Bacteria</taxon>
        <taxon>Candidatus Woeseibacteriota</taxon>
    </lineage>
</organism>
<evidence type="ECO:0000256" key="7">
    <source>
        <dbReference type="ARBA" id="ARBA00022842"/>
    </source>
</evidence>
<proteinExistence type="inferred from homology"/>
<dbReference type="SMART" id="SM00874">
    <property type="entry name" value="B5"/>
    <property type="match status" value="1"/>
</dbReference>
<dbReference type="SUPFAM" id="SSF54991">
    <property type="entry name" value="Anticodon-binding domain of PheRS"/>
    <property type="match status" value="1"/>
</dbReference>
<feature type="domain" description="FDX-ACB" evidence="12">
    <location>
        <begin position="565"/>
        <end position="648"/>
    </location>
</feature>
<dbReference type="Gene3D" id="3.30.70.380">
    <property type="entry name" value="Ferrodoxin-fold anticodon-binding domain"/>
    <property type="match status" value="1"/>
</dbReference>
<comment type="subcellular location">
    <subcellularLocation>
        <location evidence="11">Cytoplasm</location>
    </subcellularLocation>
</comment>
<dbReference type="InterPro" id="IPR009061">
    <property type="entry name" value="DNA-bd_dom_put_sf"/>
</dbReference>
<evidence type="ECO:0000256" key="8">
    <source>
        <dbReference type="ARBA" id="ARBA00022917"/>
    </source>
</evidence>
<evidence type="ECO:0000256" key="2">
    <source>
        <dbReference type="ARBA" id="ARBA00011209"/>
    </source>
</evidence>
<feature type="domain" description="B5" evidence="13">
    <location>
        <begin position="286"/>
        <end position="362"/>
    </location>
</feature>
<evidence type="ECO:0000313" key="15">
    <source>
        <dbReference type="Proteomes" id="UP000034690"/>
    </source>
</evidence>
<keyword evidence="11" id="KW-0963">Cytoplasm</keyword>
<dbReference type="PROSITE" id="PS51483">
    <property type="entry name" value="B5"/>
    <property type="match status" value="1"/>
</dbReference>
<dbReference type="Pfam" id="PF03484">
    <property type="entry name" value="B5"/>
    <property type="match status" value="1"/>
</dbReference>
<dbReference type="GO" id="GO:0006432">
    <property type="term" value="P:phenylalanyl-tRNA aminoacylation"/>
    <property type="evidence" value="ECO:0007669"/>
    <property type="project" value="UniProtKB-UniRule"/>
</dbReference>
<dbReference type="Gene3D" id="3.30.56.10">
    <property type="match status" value="2"/>
</dbReference>
<gene>
    <name evidence="11" type="primary">pheT</name>
    <name evidence="14" type="ORF">UT40_C0004G0049</name>
</gene>
<dbReference type="InterPro" id="IPR045060">
    <property type="entry name" value="Phe-tRNA-ligase_IIc_bsu"/>
</dbReference>
<keyword evidence="4 11" id="KW-0479">Metal-binding</keyword>
<evidence type="ECO:0000259" key="12">
    <source>
        <dbReference type="PROSITE" id="PS51447"/>
    </source>
</evidence>
<dbReference type="SMART" id="SM00873">
    <property type="entry name" value="B3_4"/>
    <property type="match status" value="1"/>
</dbReference>
<dbReference type="Gene3D" id="3.50.40.10">
    <property type="entry name" value="Phenylalanyl-trna Synthetase, Chain B, domain 3"/>
    <property type="match status" value="1"/>
</dbReference>
<dbReference type="PROSITE" id="PS51447">
    <property type="entry name" value="FDX_ACB"/>
    <property type="match status" value="1"/>
</dbReference>
<comment type="subunit">
    <text evidence="2 11">Tetramer of two alpha and two beta subunits.</text>
</comment>
<dbReference type="PANTHER" id="PTHR10947">
    <property type="entry name" value="PHENYLALANYL-TRNA SYNTHETASE BETA CHAIN AND LEUCINE-RICH REPEAT-CONTAINING PROTEIN 47"/>
    <property type="match status" value="1"/>
</dbReference>
<dbReference type="GO" id="GO:0000287">
    <property type="term" value="F:magnesium ion binding"/>
    <property type="evidence" value="ECO:0007669"/>
    <property type="project" value="UniProtKB-UniRule"/>
</dbReference>
<evidence type="ECO:0000256" key="1">
    <source>
        <dbReference type="ARBA" id="ARBA00008653"/>
    </source>
</evidence>
<dbReference type="GO" id="GO:0009328">
    <property type="term" value="C:phenylalanine-tRNA ligase complex"/>
    <property type="evidence" value="ECO:0007669"/>
    <property type="project" value="TreeGrafter"/>
</dbReference>
<feature type="binding site" evidence="11">
    <location>
        <position position="346"/>
    </location>
    <ligand>
        <name>Mg(2+)</name>
        <dbReference type="ChEBI" id="CHEBI:18420"/>
        <note>shared with alpha subunit</note>
    </ligand>
</feature>
<dbReference type="GO" id="GO:0003723">
    <property type="term" value="F:RNA binding"/>
    <property type="evidence" value="ECO:0007669"/>
    <property type="project" value="InterPro"/>
</dbReference>
<dbReference type="Pfam" id="PF03483">
    <property type="entry name" value="B3_4"/>
    <property type="match status" value="1"/>
</dbReference>
<dbReference type="PANTHER" id="PTHR10947:SF0">
    <property type="entry name" value="PHENYLALANINE--TRNA LIGASE BETA SUBUNIT"/>
    <property type="match status" value="1"/>
</dbReference>
<dbReference type="EC" id="6.1.1.20" evidence="11"/>
<evidence type="ECO:0000259" key="13">
    <source>
        <dbReference type="PROSITE" id="PS51483"/>
    </source>
</evidence>
<evidence type="ECO:0000256" key="5">
    <source>
        <dbReference type="ARBA" id="ARBA00022741"/>
    </source>
</evidence>
<dbReference type="InterPro" id="IPR045864">
    <property type="entry name" value="aa-tRNA-synth_II/BPL/LPL"/>
</dbReference>
<keyword evidence="6 11" id="KW-0067">ATP-binding</keyword>
<comment type="cofactor">
    <cofactor evidence="11">
        <name>Mg(2+)</name>
        <dbReference type="ChEBI" id="CHEBI:18420"/>
    </cofactor>
    <text evidence="11">Binds 2 magnesium ions per tetramer.</text>
</comment>
<keyword evidence="5 11" id="KW-0547">Nucleotide-binding</keyword>
<feature type="binding site" evidence="11">
    <location>
        <position position="340"/>
    </location>
    <ligand>
        <name>Mg(2+)</name>
        <dbReference type="ChEBI" id="CHEBI:18420"/>
        <note>shared with alpha subunit</note>
    </ligand>
</feature>
<dbReference type="HAMAP" id="MF_00283">
    <property type="entry name" value="Phe_tRNA_synth_beta1"/>
    <property type="match status" value="1"/>
</dbReference>
<comment type="catalytic activity">
    <reaction evidence="10 11">
        <text>tRNA(Phe) + L-phenylalanine + ATP = L-phenylalanyl-tRNA(Phe) + AMP + diphosphate + H(+)</text>
        <dbReference type="Rhea" id="RHEA:19413"/>
        <dbReference type="Rhea" id="RHEA-COMP:9668"/>
        <dbReference type="Rhea" id="RHEA-COMP:9699"/>
        <dbReference type="ChEBI" id="CHEBI:15378"/>
        <dbReference type="ChEBI" id="CHEBI:30616"/>
        <dbReference type="ChEBI" id="CHEBI:33019"/>
        <dbReference type="ChEBI" id="CHEBI:58095"/>
        <dbReference type="ChEBI" id="CHEBI:78442"/>
        <dbReference type="ChEBI" id="CHEBI:78531"/>
        <dbReference type="ChEBI" id="CHEBI:456215"/>
        <dbReference type="EC" id="6.1.1.20"/>
    </reaction>
</comment>
<dbReference type="PATRIC" id="fig|1618551.3.peg.220"/>
<keyword evidence="8 11" id="KW-0648">Protein biosynthesis</keyword>
<evidence type="ECO:0000313" key="14">
    <source>
        <dbReference type="EMBL" id="KKR14226.1"/>
    </source>
</evidence>
<protein>
    <recommendedName>
        <fullName evidence="11">Phenylalanine--tRNA ligase beta subunit</fullName>
        <ecNumber evidence="11">6.1.1.20</ecNumber>
    </recommendedName>
    <alternativeName>
        <fullName evidence="11">Phenylalanyl-tRNA synthetase beta subunit</fullName>
        <shortName evidence="11">PheRS</shortName>
    </alternativeName>
</protein>
<accession>A0A0G0NN62</accession>
<dbReference type="GO" id="GO:0005524">
    <property type="term" value="F:ATP binding"/>
    <property type="evidence" value="ECO:0007669"/>
    <property type="project" value="UniProtKB-UniRule"/>
</dbReference>
<dbReference type="NCBIfam" id="TIGR00472">
    <property type="entry name" value="pheT_bact"/>
    <property type="match status" value="1"/>
</dbReference>
<evidence type="ECO:0000256" key="9">
    <source>
        <dbReference type="ARBA" id="ARBA00023146"/>
    </source>
</evidence>
<dbReference type="SUPFAM" id="SSF55681">
    <property type="entry name" value="Class II aaRS and biotin synthetases"/>
    <property type="match status" value="1"/>
</dbReference>
<comment type="similarity">
    <text evidence="1 11">Belongs to the phenylalanyl-tRNA synthetase beta subunit family. Type 1 subfamily.</text>
</comment>
<sequence>MRIPVNWLKEYVKVPDNLSELTGKLTMAGHMLDKLDKVNNDVIVDLELRGNRADCYSILGIAREVSALFNTPLNYPKIYQKSHKVLQLNEVGLKVTSDYLQRVIMIIIRDIKLTQSPNWLKERLEEYGIPAINNIVDLSNYVMLETGQPMHTFDLDRVGKNLTIRLATKGEQMTTFLGETISLTNDDLVWANEKDILSIAGVIGGKLHSISNETKNVLLESASYNQANIRRSVHRHKLLTDAGIRHEKELDPNLVEFGIYRFLELIKENKWGKIENKILDYYPSLTRPWNLNLNFGYLNTLSGRVIEPKKVIEILKRLSFKIIKENSKDLEVECPTYRTDVKSEEDLIEEVLRIDGYDKIPEKILSVEIPKNITPNFINQEQNIKNNLVSLGFDEIISLPFVRQENLRLNKYLFEKITLPVRVVNPPSPDIEEMRMTLFPNLSDFTRKIINERGDEVRLFEVGKIYFKNKKNYIEERKAGICYWSKNKESYFKFKGFLEAFFTKISIVGAIFIEMDSPIFLNSYKISLYGKIVGIGGEIDNIYYAEIDLDKILKDISAPQVTLWPKYPPQIEDITLVVPERTKIGEVIQSIKSVDNNVSEVELIDIYKDSHTFKIWYQDPKKTLDNEEVEKIRVKIVKILSNKGLKIKG</sequence>
<dbReference type="InterPro" id="IPR020825">
    <property type="entry name" value="Phe-tRNA_synthase-like_B3/B4"/>
</dbReference>
<dbReference type="SUPFAM" id="SSF56037">
    <property type="entry name" value="PheT/TilS domain"/>
    <property type="match status" value="1"/>
</dbReference>
<dbReference type="InterPro" id="IPR041616">
    <property type="entry name" value="PheRS_beta_core"/>
</dbReference>
<comment type="caution">
    <text evidence="14">The sequence shown here is derived from an EMBL/GenBank/DDBJ whole genome shotgun (WGS) entry which is preliminary data.</text>
</comment>
<feature type="binding site" evidence="11">
    <location>
        <position position="350"/>
    </location>
    <ligand>
        <name>Mg(2+)</name>
        <dbReference type="ChEBI" id="CHEBI:18420"/>
        <note>shared with alpha subunit</note>
    </ligand>
</feature>
<dbReference type="Proteomes" id="UP000034690">
    <property type="component" value="Unassembled WGS sequence"/>
</dbReference>
<dbReference type="InterPro" id="IPR036690">
    <property type="entry name" value="Fdx_antiC-bd_sf"/>
</dbReference>